<organism evidence="2 3">
    <name type="scientific">Candidatus Nealsonbacteria bacterium CG_4_8_14_3_um_filter_40_11</name>
    <dbReference type="NCBI Taxonomy" id="1974690"/>
    <lineage>
        <taxon>Bacteria</taxon>
        <taxon>Candidatus Nealsoniibacteriota</taxon>
    </lineage>
</organism>
<protein>
    <submittedName>
        <fullName evidence="2">Uncharacterized protein</fullName>
    </submittedName>
</protein>
<feature type="coiled-coil region" evidence="1">
    <location>
        <begin position="117"/>
        <end position="144"/>
    </location>
</feature>
<evidence type="ECO:0000313" key="2">
    <source>
        <dbReference type="EMBL" id="PIW90274.1"/>
    </source>
</evidence>
<dbReference type="Proteomes" id="UP000229238">
    <property type="component" value="Unassembled WGS sequence"/>
</dbReference>
<proteinExistence type="predicted"/>
<evidence type="ECO:0000313" key="3">
    <source>
        <dbReference type="Proteomes" id="UP000229238"/>
    </source>
</evidence>
<sequence>MIQKGGVEMRKYSKSRQISRPATVILSPGGNQTIGDRVRKILSDNSPLSSDDWFLLTQVHLICLFRRARSESRKRKIDKYLSRREEKYLSQKKDPQIGLTPQDFIGLNQWVVNQDLADKQHNKLEALIKRVKQRKRQAKREAKRAKK</sequence>
<keyword evidence="1" id="KW-0175">Coiled coil</keyword>
<accession>A0A2M7IKC2</accession>
<dbReference type="AlphaFoldDB" id="A0A2M7IKC2"/>
<comment type="caution">
    <text evidence="2">The sequence shown here is derived from an EMBL/GenBank/DDBJ whole genome shotgun (WGS) entry which is preliminary data.</text>
</comment>
<name>A0A2M7IKC2_9BACT</name>
<gene>
    <name evidence="2" type="ORF">COZ92_01195</name>
</gene>
<evidence type="ECO:0000256" key="1">
    <source>
        <dbReference type="SAM" id="Coils"/>
    </source>
</evidence>
<reference evidence="3" key="1">
    <citation type="submission" date="2017-09" db="EMBL/GenBank/DDBJ databases">
        <title>Depth-based differentiation of microbial function through sediment-hosted aquifers and enrichment of novel symbionts in the deep terrestrial subsurface.</title>
        <authorList>
            <person name="Probst A.J."/>
            <person name="Ladd B."/>
            <person name="Jarett J.K."/>
            <person name="Geller-Mcgrath D.E."/>
            <person name="Sieber C.M.K."/>
            <person name="Emerson J.B."/>
            <person name="Anantharaman K."/>
            <person name="Thomas B.C."/>
            <person name="Malmstrom R."/>
            <person name="Stieglmeier M."/>
            <person name="Klingl A."/>
            <person name="Woyke T."/>
            <person name="Ryan C.M."/>
            <person name="Banfield J.F."/>
        </authorList>
    </citation>
    <scope>NUCLEOTIDE SEQUENCE [LARGE SCALE GENOMIC DNA]</scope>
</reference>
<dbReference type="EMBL" id="PFHH01000023">
    <property type="protein sequence ID" value="PIW90274.1"/>
    <property type="molecule type" value="Genomic_DNA"/>
</dbReference>